<dbReference type="EMBL" id="CADEAL010000582">
    <property type="protein sequence ID" value="CAB1422439.1"/>
    <property type="molecule type" value="Genomic_DNA"/>
</dbReference>
<feature type="region of interest" description="Disordered" evidence="3">
    <location>
        <begin position="1"/>
        <end position="39"/>
    </location>
</feature>
<proteinExistence type="predicted"/>
<evidence type="ECO:0000313" key="5">
    <source>
        <dbReference type="EMBL" id="CAB1422439.1"/>
    </source>
</evidence>
<evidence type="ECO:0000313" key="6">
    <source>
        <dbReference type="Proteomes" id="UP001153269"/>
    </source>
</evidence>
<evidence type="ECO:0000259" key="4">
    <source>
        <dbReference type="Pfam" id="PF04698"/>
    </source>
</evidence>
<dbReference type="Proteomes" id="UP001153269">
    <property type="component" value="Unassembled WGS sequence"/>
</dbReference>
<organism evidence="5 6">
    <name type="scientific">Pleuronectes platessa</name>
    <name type="common">European plaice</name>
    <dbReference type="NCBI Taxonomy" id="8262"/>
    <lineage>
        <taxon>Eukaryota</taxon>
        <taxon>Metazoa</taxon>
        <taxon>Chordata</taxon>
        <taxon>Craniata</taxon>
        <taxon>Vertebrata</taxon>
        <taxon>Euteleostomi</taxon>
        <taxon>Actinopterygii</taxon>
        <taxon>Neopterygii</taxon>
        <taxon>Teleostei</taxon>
        <taxon>Neoteleostei</taxon>
        <taxon>Acanthomorphata</taxon>
        <taxon>Carangaria</taxon>
        <taxon>Pleuronectiformes</taxon>
        <taxon>Pleuronectoidei</taxon>
        <taxon>Pleuronectidae</taxon>
        <taxon>Pleuronectes</taxon>
    </lineage>
</organism>
<name>A0A9N7U0B0_PLEPL</name>
<reference evidence="5" key="1">
    <citation type="submission" date="2020-03" db="EMBL/GenBank/DDBJ databases">
        <authorList>
            <person name="Weist P."/>
        </authorList>
    </citation>
    <scope>NUCLEOTIDE SEQUENCE</scope>
</reference>
<dbReference type="PANTHER" id="PTHR14555">
    <property type="entry name" value="MYELIN-ASSOCIATED OLIGODENDROCYTIC BASIC PROTEIN MOBP -RELATED"/>
    <property type="match status" value="1"/>
</dbReference>
<sequence length="166" mass="18797">MERKMMEEAAAECESKEKDEKLEETQEKRDEEGFLSPEEIQHRYSASSLCRITTQVLKVLNATEELLQGVEGGDEARPSSTSLPPNTDAKKLDQQFSTLEENVYVAAGSVFGLEAELMTWRSVPGESAAPPPTWSCPSWRSRWRQLLPRSNSRNYRSATSLRESLR</sequence>
<keyword evidence="1" id="KW-0479">Metal-binding</keyword>
<keyword evidence="2" id="KW-0862">Zinc</keyword>
<comment type="caution">
    <text evidence="5">The sequence shown here is derived from an EMBL/GenBank/DDBJ whole genome shotgun (WGS) entry which is preliminary data.</text>
</comment>
<feature type="domain" description="Rab effector MyRIP/Melanophilin" evidence="4">
    <location>
        <begin position="4"/>
        <end position="118"/>
    </location>
</feature>
<dbReference type="InterPro" id="IPR051745">
    <property type="entry name" value="Intracell_Transport_Effector"/>
</dbReference>
<dbReference type="PANTHER" id="PTHR14555:SF6">
    <property type="entry name" value="RAB EFFECTOR MYRIP"/>
    <property type="match status" value="1"/>
</dbReference>
<dbReference type="GO" id="GO:0017022">
    <property type="term" value="F:myosin binding"/>
    <property type="evidence" value="ECO:0007669"/>
    <property type="project" value="TreeGrafter"/>
</dbReference>
<dbReference type="Pfam" id="PF04698">
    <property type="entry name" value="Rab_eff_C"/>
    <property type="match status" value="1"/>
</dbReference>
<dbReference type="AlphaFoldDB" id="A0A9N7U0B0"/>
<accession>A0A9N7U0B0</accession>
<evidence type="ECO:0000256" key="3">
    <source>
        <dbReference type="SAM" id="MobiDB-lite"/>
    </source>
</evidence>
<gene>
    <name evidence="5" type="ORF">PLEPLA_LOCUS10355</name>
</gene>
<protein>
    <recommendedName>
        <fullName evidence="4">Rab effector MyRIP/Melanophilin domain-containing protein</fullName>
    </recommendedName>
</protein>
<feature type="region of interest" description="Disordered" evidence="3">
    <location>
        <begin position="69"/>
        <end position="90"/>
    </location>
</feature>
<evidence type="ECO:0000256" key="2">
    <source>
        <dbReference type="ARBA" id="ARBA00022833"/>
    </source>
</evidence>
<dbReference type="GO" id="GO:0003779">
    <property type="term" value="F:actin binding"/>
    <property type="evidence" value="ECO:0007669"/>
    <property type="project" value="TreeGrafter"/>
</dbReference>
<keyword evidence="6" id="KW-1185">Reference proteome</keyword>
<dbReference type="InterPro" id="IPR006788">
    <property type="entry name" value="Myrip/Melanophilin"/>
</dbReference>
<feature type="compositionally biased region" description="Basic and acidic residues" evidence="3">
    <location>
        <begin position="1"/>
        <end position="32"/>
    </location>
</feature>
<dbReference type="GO" id="GO:0008270">
    <property type="term" value="F:zinc ion binding"/>
    <property type="evidence" value="ECO:0007669"/>
    <property type="project" value="UniProtKB-KW"/>
</dbReference>
<evidence type="ECO:0000256" key="1">
    <source>
        <dbReference type="ARBA" id="ARBA00022771"/>
    </source>
</evidence>
<keyword evidence="1" id="KW-0863">Zinc-finger</keyword>
<dbReference type="GO" id="GO:0030864">
    <property type="term" value="C:cortical actin cytoskeleton"/>
    <property type="evidence" value="ECO:0007669"/>
    <property type="project" value="TreeGrafter"/>
</dbReference>